<dbReference type="InterPro" id="IPR043713">
    <property type="entry name" value="DUF5654"/>
</dbReference>
<keyword evidence="1" id="KW-0812">Transmembrane</keyword>
<accession>A0A1F7XDR5</accession>
<feature type="transmembrane region" description="Helical" evidence="1">
    <location>
        <begin position="48"/>
        <end position="68"/>
    </location>
</feature>
<keyword evidence="1" id="KW-1133">Transmembrane helix</keyword>
<sequence length="77" mass="8606">MKKQFADRTLKLLTSGFGLVSALAWNELIKEIVSQYIKPFFGESSGIISLTIYAIFITALAVFVTYQLSKLVEKEAD</sequence>
<name>A0A1F7XDR5_9BACT</name>
<dbReference type="Pfam" id="PF18898">
    <property type="entry name" value="DUF5654"/>
    <property type="match status" value="1"/>
</dbReference>
<protein>
    <submittedName>
        <fullName evidence="2">Uncharacterized protein</fullName>
    </submittedName>
</protein>
<evidence type="ECO:0000256" key="1">
    <source>
        <dbReference type="SAM" id="Phobius"/>
    </source>
</evidence>
<comment type="caution">
    <text evidence="2">The sequence shown here is derived from an EMBL/GenBank/DDBJ whole genome shotgun (WGS) entry which is preliminary data.</text>
</comment>
<keyword evidence="1" id="KW-0472">Membrane</keyword>
<dbReference type="Proteomes" id="UP000179013">
    <property type="component" value="Unassembled WGS sequence"/>
</dbReference>
<dbReference type="EMBL" id="MGFU01000011">
    <property type="protein sequence ID" value="OGM13172.1"/>
    <property type="molecule type" value="Genomic_DNA"/>
</dbReference>
<reference evidence="2 3" key="1">
    <citation type="journal article" date="2016" name="Nat. Commun.">
        <title>Thousands of microbial genomes shed light on interconnected biogeochemical processes in an aquifer system.</title>
        <authorList>
            <person name="Anantharaman K."/>
            <person name="Brown C.T."/>
            <person name="Hug L.A."/>
            <person name="Sharon I."/>
            <person name="Castelle C.J."/>
            <person name="Probst A.J."/>
            <person name="Thomas B.C."/>
            <person name="Singh A."/>
            <person name="Wilkins M.J."/>
            <person name="Karaoz U."/>
            <person name="Brodie E.L."/>
            <person name="Williams K.H."/>
            <person name="Hubbard S.S."/>
            <person name="Banfield J.F."/>
        </authorList>
    </citation>
    <scope>NUCLEOTIDE SEQUENCE [LARGE SCALE GENOMIC DNA]</scope>
</reference>
<proteinExistence type="predicted"/>
<gene>
    <name evidence="2" type="ORF">A2V80_01040</name>
</gene>
<organism evidence="2 3">
    <name type="scientific">Candidatus Woesebacteria bacterium RBG_16_39_8b</name>
    <dbReference type="NCBI Taxonomy" id="1802482"/>
    <lineage>
        <taxon>Bacteria</taxon>
        <taxon>Candidatus Woeseibacteriota</taxon>
    </lineage>
</organism>
<dbReference type="AlphaFoldDB" id="A0A1F7XDR5"/>
<evidence type="ECO:0000313" key="2">
    <source>
        <dbReference type="EMBL" id="OGM13172.1"/>
    </source>
</evidence>
<evidence type="ECO:0000313" key="3">
    <source>
        <dbReference type="Proteomes" id="UP000179013"/>
    </source>
</evidence>